<keyword evidence="3" id="KW-1185">Reference proteome</keyword>
<protein>
    <submittedName>
        <fullName evidence="1">Uncharacterized protein</fullName>
    </submittedName>
</protein>
<dbReference type="InterPro" id="IPR036770">
    <property type="entry name" value="Ankyrin_rpt-contain_sf"/>
</dbReference>
<name>A0A813PTQ6_9BILA</name>
<evidence type="ECO:0000313" key="3">
    <source>
        <dbReference type="Proteomes" id="UP000663829"/>
    </source>
</evidence>
<accession>A0A813PTQ6</accession>
<dbReference type="Proteomes" id="UP000681722">
    <property type="component" value="Unassembled WGS sequence"/>
</dbReference>
<sequence>MPSSSSRINRKPLKLLDINSQDTLFRQLLKFRIDGHTIDARNVDELYPGVDRLLIRCLQTGDCRQLDNRLKRNLKAEYLLITGKHIHISFKSQTEDILEKLIHMGATLDLHFYEPIHMKELELLCRYGFNVNEKIEKYNNQTPLSIFINKRYSVSMLDVLIQNGARFDSQDNVGQTSVHVACQAPEHLFEYIIETAPSYCVNIKNQYGSTPLDLVYYLAYEDPSLTRMRRLHIILNKNGKLTRYGMREPGLLNSKQYKLFDILACKEFLLKYRLRDVFDLTIRPLTWSIFLFYDVLRSCENSTVCSTDNTIVLAPLQRNQHYQPSIRNSQTIKTIQLRLERYFIALIENGEISIEKLIHNHLYQQDYASLSSSPMSELDKKIITDTQNNLMNMTYARMKLKELKHQTLTLKTMCRIKIKHQIKSYPNDIVKLNISKILQAYLTYYNPFIKANID</sequence>
<dbReference type="SUPFAM" id="SSF48403">
    <property type="entry name" value="Ankyrin repeat"/>
    <property type="match status" value="1"/>
</dbReference>
<gene>
    <name evidence="1" type="ORF">GPM918_LOCUS1108</name>
    <name evidence="2" type="ORF">SRO942_LOCUS1108</name>
</gene>
<evidence type="ECO:0000313" key="1">
    <source>
        <dbReference type="EMBL" id="CAF0755912.1"/>
    </source>
</evidence>
<dbReference type="AlphaFoldDB" id="A0A813PTQ6"/>
<dbReference type="EMBL" id="CAJOBC010000097">
    <property type="protein sequence ID" value="CAF3536204.1"/>
    <property type="molecule type" value="Genomic_DNA"/>
</dbReference>
<dbReference type="EMBL" id="CAJNOQ010000097">
    <property type="protein sequence ID" value="CAF0755912.1"/>
    <property type="molecule type" value="Genomic_DNA"/>
</dbReference>
<reference evidence="1" key="1">
    <citation type="submission" date="2021-02" db="EMBL/GenBank/DDBJ databases">
        <authorList>
            <person name="Nowell W R."/>
        </authorList>
    </citation>
    <scope>NUCLEOTIDE SEQUENCE</scope>
</reference>
<dbReference type="Gene3D" id="1.25.40.20">
    <property type="entry name" value="Ankyrin repeat-containing domain"/>
    <property type="match status" value="1"/>
</dbReference>
<proteinExistence type="predicted"/>
<dbReference type="OrthoDB" id="10254686at2759"/>
<organism evidence="1 3">
    <name type="scientific">Didymodactylos carnosus</name>
    <dbReference type="NCBI Taxonomy" id="1234261"/>
    <lineage>
        <taxon>Eukaryota</taxon>
        <taxon>Metazoa</taxon>
        <taxon>Spiralia</taxon>
        <taxon>Gnathifera</taxon>
        <taxon>Rotifera</taxon>
        <taxon>Eurotatoria</taxon>
        <taxon>Bdelloidea</taxon>
        <taxon>Philodinida</taxon>
        <taxon>Philodinidae</taxon>
        <taxon>Didymodactylos</taxon>
    </lineage>
</organism>
<dbReference type="Proteomes" id="UP000663829">
    <property type="component" value="Unassembled WGS sequence"/>
</dbReference>
<evidence type="ECO:0000313" key="2">
    <source>
        <dbReference type="EMBL" id="CAF3536204.1"/>
    </source>
</evidence>
<comment type="caution">
    <text evidence="1">The sequence shown here is derived from an EMBL/GenBank/DDBJ whole genome shotgun (WGS) entry which is preliminary data.</text>
</comment>